<sequence>MDDFSRSLVEAMQFENDGYHHYTTAAQRTEDPKARQMFGQLAEDELGHHKTLEAMFADHQKQGSLKLKPPRIKSKVDPAQESPIFSSEFRERVGDKHYEMSAISIGILLEQNSIESYKTYRRQAKELRIKRLFNALIRWEEQHLETLVKQQQFLQSAYWEANRFAPF</sequence>
<dbReference type="CDD" id="cd01045">
    <property type="entry name" value="Ferritin_like_AB"/>
    <property type="match status" value="1"/>
</dbReference>
<dbReference type="Gene3D" id="1.20.1260.10">
    <property type="match status" value="1"/>
</dbReference>
<dbReference type="InterPro" id="IPR009078">
    <property type="entry name" value="Ferritin-like_SF"/>
</dbReference>
<dbReference type="PANTHER" id="PTHR33531">
    <property type="entry name" value="RUBRERYTHRIN SUBFAMILY"/>
    <property type="match status" value="1"/>
</dbReference>
<comment type="caution">
    <text evidence="2">The sequence shown here is derived from an EMBL/GenBank/DDBJ whole genome shotgun (WGS) entry which is preliminary data.</text>
</comment>
<evidence type="ECO:0000313" key="3">
    <source>
        <dbReference type="Proteomes" id="UP000736328"/>
    </source>
</evidence>
<dbReference type="GO" id="GO:0016491">
    <property type="term" value="F:oxidoreductase activity"/>
    <property type="evidence" value="ECO:0007669"/>
    <property type="project" value="InterPro"/>
</dbReference>
<feature type="domain" description="Rubrerythrin diiron-binding" evidence="1">
    <location>
        <begin position="8"/>
        <end position="148"/>
    </location>
</feature>
<protein>
    <submittedName>
        <fullName evidence="2">Ferritin family protein</fullName>
    </submittedName>
</protein>
<reference evidence="2" key="1">
    <citation type="submission" date="2020-07" db="EMBL/GenBank/DDBJ databases">
        <title>Huge and variable diversity of episymbiotic CPR bacteria and DPANN archaea in groundwater ecosystems.</title>
        <authorList>
            <person name="He C.Y."/>
            <person name="Keren R."/>
            <person name="Whittaker M."/>
            <person name="Farag I.F."/>
            <person name="Doudna J."/>
            <person name="Cate J.H.D."/>
            <person name="Banfield J.F."/>
        </authorList>
    </citation>
    <scope>NUCLEOTIDE SEQUENCE</scope>
    <source>
        <strain evidence="2">NC_groundwater_1520_Pr4_B-0.1um_53_5</strain>
    </source>
</reference>
<dbReference type="Pfam" id="PF02915">
    <property type="entry name" value="Rubrerythrin"/>
    <property type="match status" value="1"/>
</dbReference>
<gene>
    <name evidence="2" type="ORF">HY768_01765</name>
</gene>
<dbReference type="AlphaFoldDB" id="A0A933IAY8"/>
<dbReference type="InterPro" id="IPR012347">
    <property type="entry name" value="Ferritin-like"/>
</dbReference>
<name>A0A933IAY8_UNCT6</name>
<accession>A0A933IAY8</accession>
<dbReference type="GO" id="GO:0046872">
    <property type="term" value="F:metal ion binding"/>
    <property type="evidence" value="ECO:0007669"/>
    <property type="project" value="InterPro"/>
</dbReference>
<evidence type="ECO:0000259" key="1">
    <source>
        <dbReference type="Pfam" id="PF02915"/>
    </source>
</evidence>
<evidence type="ECO:0000313" key="2">
    <source>
        <dbReference type="EMBL" id="MBI4725949.1"/>
    </source>
</evidence>
<dbReference type="EMBL" id="JACQXR010000019">
    <property type="protein sequence ID" value="MBI4725949.1"/>
    <property type="molecule type" value="Genomic_DNA"/>
</dbReference>
<dbReference type="SUPFAM" id="SSF47240">
    <property type="entry name" value="Ferritin-like"/>
    <property type="match status" value="1"/>
</dbReference>
<dbReference type="InterPro" id="IPR003251">
    <property type="entry name" value="Rr_diiron-bd_dom"/>
</dbReference>
<dbReference type="PANTHER" id="PTHR33531:SF7">
    <property type="entry name" value="HYPOTHETICAL MEMBRANE PROTEIN, CONSERVED"/>
    <property type="match status" value="1"/>
</dbReference>
<organism evidence="2 3">
    <name type="scientific">candidate division TA06 bacterium</name>
    <dbReference type="NCBI Taxonomy" id="2250710"/>
    <lineage>
        <taxon>Bacteria</taxon>
        <taxon>Bacteria division TA06</taxon>
    </lineage>
</organism>
<proteinExistence type="predicted"/>
<dbReference type="Proteomes" id="UP000736328">
    <property type="component" value="Unassembled WGS sequence"/>
</dbReference>